<organism evidence="1">
    <name type="scientific">Lygus hesperus</name>
    <name type="common">Western plant bug</name>
    <dbReference type="NCBI Taxonomy" id="30085"/>
    <lineage>
        <taxon>Eukaryota</taxon>
        <taxon>Metazoa</taxon>
        <taxon>Ecdysozoa</taxon>
        <taxon>Arthropoda</taxon>
        <taxon>Hexapoda</taxon>
        <taxon>Insecta</taxon>
        <taxon>Pterygota</taxon>
        <taxon>Neoptera</taxon>
        <taxon>Paraneoptera</taxon>
        <taxon>Hemiptera</taxon>
        <taxon>Heteroptera</taxon>
        <taxon>Panheteroptera</taxon>
        <taxon>Cimicomorpha</taxon>
        <taxon>Miridae</taxon>
        <taxon>Mirini</taxon>
        <taxon>Lygus</taxon>
    </lineage>
</organism>
<name>A0A146MCL7_LYGHE</name>
<feature type="non-terminal residue" evidence="1">
    <location>
        <position position="1"/>
    </location>
</feature>
<reference evidence="1" key="1">
    <citation type="journal article" date="2016" name="Gigascience">
        <title>De novo construction of an expanded transcriptome assembly for the western tarnished plant bug, Lygus hesperus.</title>
        <authorList>
            <person name="Tassone E.E."/>
            <person name="Geib S.M."/>
            <person name="Hall B."/>
            <person name="Fabrick J.A."/>
            <person name="Brent C.S."/>
            <person name="Hull J.J."/>
        </authorList>
    </citation>
    <scope>NUCLEOTIDE SEQUENCE</scope>
</reference>
<proteinExistence type="predicted"/>
<accession>A0A146MCL7</accession>
<dbReference type="EMBL" id="GDHC01001450">
    <property type="protein sequence ID" value="JAQ17179.1"/>
    <property type="molecule type" value="Transcribed_RNA"/>
</dbReference>
<gene>
    <name evidence="1" type="ORF">g.13946</name>
</gene>
<evidence type="ECO:0000313" key="1">
    <source>
        <dbReference type="EMBL" id="JAQ17179.1"/>
    </source>
</evidence>
<dbReference type="AlphaFoldDB" id="A0A146MCL7"/>
<sequence>CCCCCCIGSCSSGSATTTRSDCAATVVSVQSNPHARRCLHCYLVLLPCTDSAQLPCWGTTATMPSTSTTIVLVSTVLAATFARFYLFELAYPATGSTRSTVVIVATQYCRHPSTTVYCRRTRVASGSSSCTINWSASPVSNHETNPQIVVQFAAPPPTPFAVASDPQMPTPSSYGLLSTLHMPPYPSAATVSTLCPTTFHRRWLLGAVQMATTHPATPPTRICRTARRTL</sequence>
<protein>
    <submittedName>
        <fullName evidence="1">Uncharacterized protein</fullName>
    </submittedName>
</protein>